<evidence type="ECO:0000256" key="6">
    <source>
        <dbReference type="PIRSR" id="PIRSR005604-1"/>
    </source>
</evidence>
<sequence>MLSYCQLSVFVIVLVIMAVNNVRSDEVQFDVNYDVTWGNDHVSIIDQGREVQLSMDSNSGSGFGSKLIYGSGFFHMRIKLPNKNTAGVVTAFYLSSNTGNHDEVDFEFLGNKEGKPIILQTNLFANGQLGNREQRIRLWFDPTQDFHTYVILWNQHQIVFYVDDIPIRVFKNYTDIGVPYPTQPMQILSSIWDGSDWATDGGRTKVDWAFAPFMAHFQDFNVVACPLSSSENRENCYASNYWWNDKKYWKLSRNQQEEYERVMTQYLNYDYCDDRERFPTTPPECP</sequence>
<name>A0A5A7QZV5_STRAF</name>
<feature type="active site" description="Nucleophile" evidence="6">
    <location>
        <position position="103"/>
    </location>
</feature>
<feature type="chain" id="PRO_5023158702" description="Xyloglucan endotransglucosylase/hydrolase" evidence="7">
    <location>
        <begin position="25"/>
        <end position="286"/>
    </location>
</feature>
<dbReference type="Proteomes" id="UP000325081">
    <property type="component" value="Unassembled WGS sequence"/>
</dbReference>
<dbReference type="AlphaFoldDB" id="A0A5A7QZV5"/>
<dbReference type="PROSITE" id="PS51762">
    <property type="entry name" value="GH16_2"/>
    <property type="match status" value="1"/>
</dbReference>
<keyword evidence="7" id="KW-0964">Secreted</keyword>
<keyword evidence="1 7" id="KW-0808">Transferase</keyword>
<dbReference type="EMBL" id="BKCP01009403">
    <property type="protein sequence ID" value="GER50638.1"/>
    <property type="molecule type" value="Genomic_DNA"/>
</dbReference>
<proteinExistence type="inferred from homology"/>
<evidence type="ECO:0000313" key="10">
    <source>
        <dbReference type="Proteomes" id="UP000325081"/>
    </source>
</evidence>
<gene>
    <name evidence="9" type="ORF">STAS_27954</name>
</gene>
<evidence type="ECO:0000256" key="4">
    <source>
        <dbReference type="ARBA" id="ARBA00023295"/>
    </source>
</evidence>
<comment type="PTM">
    <text evidence="7">Contains at least one intrachain disulfide bond essential for its enzymatic activity.</text>
</comment>
<accession>A0A5A7QZV5</accession>
<evidence type="ECO:0000256" key="3">
    <source>
        <dbReference type="ARBA" id="ARBA00023157"/>
    </source>
</evidence>
<feature type="signal peptide" evidence="7">
    <location>
        <begin position="1"/>
        <end position="24"/>
    </location>
</feature>
<keyword evidence="2 7" id="KW-0378">Hydrolase</keyword>
<dbReference type="InterPro" id="IPR013320">
    <property type="entry name" value="ConA-like_dom_sf"/>
</dbReference>
<protein>
    <recommendedName>
        <fullName evidence="7">Xyloglucan endotransglucosylase/hydrolase</fullName>
        <ecNumber evidence="7">2.4.1.207</ecNumber>
    </recommendedName>
</protein>
<keyword evidence="7" id="KW-0732">Signal</keyword>
<dbReference type="GO" id="GO:0048046">
    <property type="term" value="C:apoplast"/>
    <property type="evidence" value="ECO:0007669"/>
    <property type="project" value="UniProtKB-SubCell"/>
</dbReference>
<dbReference type="InterPro" id="IPR010713">
    <property type="entry name" value="XET_C"/>
</dbReference>
<feature type="active site" description="Proton donor" evidence="6">
    <location>
        <position position="107"/>
    </location>
</feature>
<dbReference type="Pfam" id="PF00722">
    <property type="entry name" value="Glyco_hydro_16"/>
    <property type="match status" value="1"/>
</dbReference>
<keyword evidence="7" id="KW-0961">Cell wall biogenesis/degradation</keyword>
<evidence type="ECO:0000256" key="7">
    <source>
        <dbReference type="RuleBase" id="RU361120"/>
    </source>
</evidence>
<dbReference type="SUPFAM" id="SSF49899">
    <property type="entry name" value="Concanavalin A-like lectins/glucanases"/>
    <property type="match status" value="1"/>
</dbReference>
<dbReference type="GO" id="GO:0071555">
    <property type="term" value="P:cell wall organization"/>
    <property type="evidence" value="ECO:0007669"/>
    <property type="project" value="UniProtKB-KW"/>
</dbReference>
<keyword evidence="4 7" id="KW-0326">Glycosidase</keyword>
<dbReference type="PIRSF" id="PIRSF005604">
    <property type="entry name" value="XET"/>
    <property type="match status" value="1"/>
</dbReference>
<dbReference type="EC" id="2.4.1.207" evidence="7"/>
<comment type="similarity">
    <text evidence="5">Belongs to the glycosyl hydrolase 16 family. XTH group 1 subfamily.</text>
</comment>
<dbReference type="InterPro" id="IPR016455">
    <property type="entry name" value="XTH"/>
</dbReference>
<evidence type="ECO:0000256" key="5">
    <source>
        <dbReference type="ARBA" id="ARBA00038488"/>
    </source>
</evidence>
<dbReference type="GO" id="GO:0042546">
    <property type="term" value="P:cell wall biogenesis"/>
    <property type="evidence" value="ECO:0007669"/>
    <property type="project" value="InterPro"/>
</dbReference>
<dbReference type="Pfam" id="PF06955">
    <property type="entry name" value="XET_C"/>
    <property type="match status" value="1"/>
</dbReference>
<dbReference type="GO" id="GO:0016762">
    <property type="term" value="F:xyloglucan:xyloglucosyl transferase activity"/>
    <property type="evidence" value="ECO:0007669"/>
    <property type="project" value="UniProtKB-EC"/>
</dbReference>
<comment type="function">
    <text evidence="7">Catalyzes xyloglucan endohydrolysis (XEH) and/or endotransglycosylation (XET). Cleaves and religates xyloglucan polymers, an essential constituent of the primary cell wall, and thereby participates in cell wall construction of growing tissues.</text>
</comment>
<dbReference type="InterPro" id="IPR000757">
    <property type="entry name" value="Beta-glucanase-like"/>
</dbReference>
<dbReference type="OrthoDB" id="4781at2759"/>
<organism evidence="9 10">
    <name type="scientific">Striga asiatica</name>
    <name type="common">Asiatic witchweed</name>
    <name type="synonym">Buchnera asiatica</name>
    <dbReference type="NCBI Taxonomy" id="4170"/>
    <lineage>
        <taxon>Eukaryota</taxon>
        <taxon>Viridiplantae</taxon>
        <taxon>Streptophyta</taxon>
        <taxon>Embryophyta</taxon>
        <taxon>Tracheophyta</taxon>
        <taxon>Spermatophyta</taxon>
        <taxon>Magnoliopsida</taxon>
        <taxon>eudicotyledons</taxon>
        <taxon>Gunneridae</taxon>
        <taxon>Pentapetalae</taxon>
        <taxon>asterids</taxon>
        <taxon>lamiids</taxon>
        <taxon>Lamiales</taxon>
        <taxon>Orobanchaceae</taxon>
        <taxon>Buchnereae</taxon>
        <taxon>Striga</taxon>
    </lineage>
</organism>
<dbReference type="PANTHER" id="PTHR31062">
    <property type="entry name" value="XYLOGLUCAN ENDOTRANSGLUCOSYLASE/HYDROLASE PROTEIN 8-RELATED"/>
    <property type="match status" value="1"/>
</dbReference>
<feature type="domain" description="GH16" evidence="8">
    <location>
        <begin position="2"/>
        <end position="217"/>
    </location>
</feature>
<keyword evidence="3" id="KW-1015">Disulfide bond</keyword>
<dbReference type="GO" id="GO:0004553">
    <property type="term" value="F:hydrolase activity, hydrolyzing O-glycosyl compounds"/>
    <property type="evidence" value="ECO:0007669"/>
    <property type="project" value="InterPro"/>
</dbReference>
<evidence type="ECO:0000256" key="2">
    <source>
        <dbReference type="ARBA" id="ARBA00022801"/>
    </source>
</evidence>
<keyword evidence="7" id="KW-0134">Cell wall</keyword>
<dbReference type="GO" id="GO:0010411">
    <property type="term" value="P:xyloglucan metabolic process"/>
    <property type="evidence" value="ECO:0007669"/>
    <property type="project" value="InterPro"/>
</dbReference>
<comment type="caution">
    <text evidence="9">The sequence shown here is derived from an EMBL/GenBank/DDBJ whole genome shotgun (WGS) entry which is preliminary data.</text>
</comment>
<evidence type="ECO:0000313" key="9">
    <source>
        <dbReference type="EMBL" id="GER50638.1"/>
    </source>
</evidence>
<dbReference type="Gene3D" id="2.60.120.200">
    <property type="match status" value="1"/>
</dbReference>
<comment type="subcellular location">
    <subcellularLocation>
        <location evidence="7">Secreted</location>
        <location evidence="7">Cell wall</location>
    </subcellularLocation>
    <subcellularLocation>
        <location evidence="7">Secreted</location>
        <location evidence="7">Extracellular space</location>
        <location evidence="7">Apoplast</location>
    </subcellularLocation>
</comment>
<dbReference type="InterPro" id="IPR044791">
    <property type="entry name" value="Beta-glucanase/XTH"/>
</dbReference>
<keyword evidence="7" id="KW-0052">Apoplast</keyword>
<reference evidence="10" key="1">
    <citation type="journal article" date="2019" name="Curr. Biol.">
        <title>Genome Sequence of Striga asiatica Provides Insight into the Evolution of Plant Parasitism.</title>
        <authorList>
            <person name="Yoshida S."/>
            <person name="Kim S."/>
            <person name="Wafula E.K."/>
            <person name="Tanskanen J."/>
            <person name="Kim Y.M."/>
            <person name="Honaas L."/>
            <person name="Yang Z."/>
            <person name="Spallek T."/>
            <person name="Conn C.E."/>
            <person name="Ichihashi Y."/>
            <person name="Cheong K."/>
            <person name="Cui S."/>
            <person name="Der J.P."/>
            <person name="Gundlach H."/>
            <person name="Jiao Y."/>
            <person name="Hori C."/>
            <person name="Ishida J.K."/>
            <person name="Kasahara H."/>
            <person name="Kiba T."/>
            <person name="Kim M.S."/>
            <person name="Koo N."/>
            <person name="Laohavisit A."/>
            <person name="Lee Y.H."/>
            <person name="Lumba S."/>
            <person name="McCourt P."/>
            <person name="Mortimer J.C."/>
            <person name="Mutuku J.M."/>
            <person name="Nomura T."/>
            <person name="Sasaki-Sekimoto Y."/>
            <person name="Seto Y."/>
            <person name="Wang Y."/>
            <person name="Wakatake T."/>
            <person name="Sakakibara H."/>
            <person name="Demura T."/>
            <person name="Yamaguchi S."/>
            <person name="Yoneyama K."/>
            <person name="Manabe R.I."/>
            <person name="Nelson D.C."/>
            <person name="Schulman A.H."/>
            <person name="Timko M.P."/>
            <person name="dePamphilis C.W."/>
            <person name="Choi D."/>
            <person name="Shirasu K."/>
        </authorList>
    </citation>
    <scope>NUCLEOTIDE SEQUENCE [LARGE SCALE GENOMIC DNA]</scope>
    <source>
        <strain evidence="10">cv. UVA1</strain>
    </source>
</reference>
<evidence type="ECO:0000259" key="8">
    <source>
        <dbReference type="PROSITE" id="PS51762"/>
    </source>
</evidence>
<evidence type="ECO:0000256" key="1">
    <source>
        <dbReference type="ARBA" id="ARBA00022679"/>
    </source>
</evidence>
<dbReference type="CDD" id="cd02176">
    <property type="entry name" value="GH16_XET"/>
    <property type="match status" value="1"/>
</dbReference>
<keyword evidence="10" id="KW-1185">Reference proteome</keyword>
<dbReference type="FunFam" id="2.60.120.200:FF:000025">
    <property type="entry name" value="Xyloglucan endotransglucosylase/hydrolase"/>
    <property type="match status" value="1"/>
</dbReference>